<reference evidence="1" key="1">
    <citation type="journal article" date="2020" name="Stud. Mycol.">
        <title>101 Dothideomycetes genomes: a test case for predicting lifestyles and emergence of pathogens.</title>
        <authorList>
            <person name="Haridas S."/>
            <person name="Albert R."/>
            <person name="Binder M."/>
            <person name="Bloem J."/>
            <person name="Labutti K."/>
            <person name="Salamov A."/>
            <person name="Andreopoulos B."/>
            <person name="Baker S."/>
            <person name="Barry K."/>
            <person name="Bills G."/>
            <person name="Bluhm B."/>
            <person name="Cannon C."/>
            <person name="Castanera R."/>
            <person name="Culley D."/>
            <person name="Daum C."/>
            <person name="Ezra D."/>
            <person name="Gonzalez J."/>
            <person name="Henrissat B."/>
            <person name="Kuo A."/>
            <person name="Liang C."/>
            <person name="Lipzen A."/>
            <person name="Lutzoni F."/>
            <person name="Magnuson J."/>
            <person name="Mondo S."/>
            <person name="Nolan M."/>
            <person name="Ohm R."/>
            <person name="Pangilinan J."/>
            <person name="Park H.-J."/>
            <person name="Ramirez L."/>
            <person name="Alfaro M."/>
            <person name="Sun H."/>
            <person name="Tritt A."/>
            <person name="Yoshinaga Y."/>
            <person name="Zwiers L.-H."/>
            <person name="Turgeon B."/>
            <person name="Goodwin S."/>
            <person name="Spatafora J."/>
            <person name="Crous P."/>
            <person name="Grigoriev I."/>
        </authorList>
    </citation>
    <scope>NUCLEOTIDE SEQUENCE</scope>
    <source>
        <strain evidence="1">CBS 525.71</strain>
    </source>
</reference>
<organism evidence="1 2">
    <name type="scientific">Macroventuria anomochaeta</name>
    <dbReference type="NCBI Taxonomy" id="301207"/>
    <lineage>
        <taxon>Eukaryota</taxon>
        <taxon>Fungi</taxon>
        <taxon>Dikarya</taxon>
        <taxon>Ascomycota</taxon>
        <taxon>Pezizomycotina</taxon>
        <taxon>Dothideomycetes</taxon>
        <taxon>Pleosporomycetidae</taxon>
        <taxon>Pleosporales</taxon>
        <taxon>Pleosporineae</taxon>
        <taxon>Didymellaceae</taxon>
        <taxon>Macroventuria</taxon>
    </lineage>
</organism>
<evidence type="ECO:0000313" key="2">
    <source>
        <dbReference type="Proteomes" id="UP000799754"/>
    </source>
</evidence>
<keyword evidence="2" id="KW-1185">Reference proteome</keyword>
<name>A0ACB6SDR4_9PLEO</name>
<dbReference type="Proteomes" id="UP000799754">
    <property type="component" value="Unassembled WGS sequence"/>
</dbReference>
<proteinExistence type="predicted"/>
<accession>A0ACB6SDR4</accession>
<comment type="caution">
    <text evidence="1">The sequence shown here is derived from an EMBL/GenBank/DDBJ whole genome shotgun (WGS) entry which is preliminary data.</text>
</comment>
<dbReference type="EMBL" id="MU006703">
    <property type="protein sequence ID" value="KAF2632445.1"/>
    <property type="molecule type" value="Genomic_DNA"/>
</dbReference>
<evidence type="ECO:0000313" key="1">
    <source>
        <dbReference type="EMBL" id="KAF2632445.1"/>
    </source>
</evidence>
<protein>
    <submittedName>
        <fullName evidence="1">Uncharacterized protein</fullName>
    </submittedName>
</protein>
<gene>
    <name evidence="1" type="ORF">BU25DRAFT_445484</name>
</gene>
<sequence length="206" mass="22744">MPSLKKFIHSKELSNPYVNRYHPGHTSTRTPNPAVSSSYYPTYPQPAAHFPTITKHLPKDPATFSRRPSPLRQFDSSAARSGQGVSHTGCGNPQPAPSPLPASALHGHEQPNGRQQPLQSYQAANTTGGDAAMGIRVPQVPQGRVDHAGSFVEDEMERETRPTQLEGRVYATDEQRMVIRYDAIVHEEWREREEEERAAAARAASA</sequence>